<dbReference type="AlphaFoldDB" id="A0A165X339"/>
<name>A0A165X339_9AGAM</name>
<accession>A0A165X339</accession>
<gene>
    <name evidence="1" type="ORF">SISSUDRAFT_1056260</name>
</gene>
<dbReference type="EMBL" id="KV428461">
    <property type="protein sequence ID" value="KZT31782.1"/>
    <property type="molecule type" value="Genomic_DNA"/>
</dbReference>
<protein>
    <submittedName>
        <fullName evidence="1">Uncharacterized protein</fullName>
    </submittedName>
</protein>
<keyword evidence="2" id="KW-1185">Reference proteome</keyword>
<proteinExistence type="predicted"/>
<dbReference type="Proteomes" id="UP000076798">
    <property type="component" value="Unassembled WGS sequence"/>
</dbReference>
<evidence type="ECO:0000313" key="1">
    <source>
        <dbReference type="EMBL" id="KZT31782.1"/>
    </source>
</evidence>
<sequence length="117" mass="13484">MLGLDERICVAGGRSGEIIAQRRALIMRMWAGYPLDGDSHFLYEPDLDRGINSFIWDYSVPALNSARIIMRSWPNAPDYLTGELVLPVDMNSIPVVRRLQQAIPLFFCESYYRVFQR</sequence>
<evidence type="ECO:0000313" key="2">
    <source>
        <dbReference type="Proteomes" id="UP000076798"/>
    </source>
</evidence>
<reference evidence="1 2" key="1">
    <citation type="journal article" date="2016" name="Mol. Biol. Evol.">
        <title>Comparative Genomics of Early-Diverging Mushroom-Forming Fungi Provides Insights into the Origins of Lignocellulose Decay Capabilities.</title>
        <authorList>
            <person name="Nagy L.G."/>
            <person name="Riley R."/>
            <person name="Tritt A."/>
            <person name="Adam C."/>
            <person name="Daum C."/>
            <person name="Floudas D."/>
            <person name="Sun H."/>
            <person name="Yadav J.S."/>
            <person name="Pangilinan J."/>
            <person name="Larsson K.H."/>
            <person name="Matsuura K."/>
            <person name="Barry K."/>
            <person name="Labutti K."/>
            <person name="Kuo R."/>
            <person name="Ohm R.A."/>
            <person name="Bhattacharya S.S."/>
            <person name="Shirouzu T."/>
            <person name="Yoshinaga Y."/>
            <person name="Martin F.M."/>
            <person name="Grigoriev I.V."/>
            <person name="Hibbett D.S."/>
        </authorList>
    </citation>
    <scope>NUCLEOTIDE SEQUENCE [LARGE SCALE GENOMIC DNA]</scope>
    <source>
        <strain evidence="1 2">HHB10207 ss-3</strain>
    </source>
</reference>
<organism evidence="1 2">
    <name type="scientific">Sistotremastrum suecicum HHB10207 ss-3</name>
    <dbReference type="NCBI Taxonomy" id="1314776"/>
    <lineage>
        <taxon>Eukaryota</taxon>
        <taxon>Fungi</taxon>
        <taxon>Dikarya</taxon>
        <taxon>Basidiomycota</taxon>
        <taxon>Agaricomycotina</taxon>
        <taxon>Agaricomycetes</taxon>
        <taxon>Sistotremastrales</taxon>
        <taxon>Sistotremastraceae</taxon>
        <taxon>Sistotremastrum</taxon>
    </lineage>
</organism>